<feature type="repeat" description="PPR" evidence="3">
    <location>
        <begin position="151"/>
        <end position="185"/>
    </location>
</feature>
<keyword evidence="5" id="KW-1185">Reference proteome</keyword>
<dbReference type="InterPro" id="IPR050872">
    <property type="entry name" value="PPR_P_subfamily"/>
</dbReference>
<name>B9STL7_RICCO</name>
<organism evidence="4 5">
    <name type="scientific">Ricinus communis</name>
    <name type="common">Castor bean</name>
    <dbReference type="NCBI Taxonomy" id="3988"/>
    <lineage>
        <taxon>Eukaryota</taxon>
        <taxon>Viridiplantae</taxon>
        <taxon>Streptophyta</taxon>
        <taxon>Embryophyta</taxon>
        <taxon>Tracheophyta</taxon>
        <taxon>Spermatophyta</taxon>
        <taxon>Magnoliopsida</taxon>
        <taxon>eudicotyledons</taxon>
        <taxon>Gunneridae</taxon>
        <taxon>Pentapetalae</taxon>
        <taxon>rosids</taxon>
        <taxon>fabids</taxon>
        <taxon>Malpighiales</taxon>
        <taxon>Euphorbiaceae</taxon>
        <taxon>Acalyphoideae</taxon>
        <taxon>Acalypheae</taxon>
        <taxon>Ricinus</taxon>
    </lineage>
</organism>
<feature type="repeat" description="PPR" evidence="3">
    <location>
        <begin position="292"/>
        <end position="326"/>
    </location>
</feature>
<dbReference type="InterPro" id="IPR011990">
    <property type="entry name" value="TPR-like_helical_dom_sf"/>
</dbReference>
<dbReference type="PANTHER" id="PTHR46128">
    <property type="entry name" value="MITOCHONDRIAL GROUP I INTRON SPLICING FACTOR CCM1"/>
    <property type="match status" value="1"/>
</dbReference>
<dbReference type="PROSITE" id="PS51375">
    <property type="entry name" value="PPR"/>
    <property type="match status" value="6"/>
</dbReference>
<feature type="repeat" description="PPR" evidence="3">
    <location>
        <begin position="362"/>
        <end position="396"/>
    </location>
</feature>
<dbReference type="Pfam" id="PF01535">
    <property type="entry name" value="PPR"/>
    <property type="match status" value="1"/>
</dbReference>
<accession>B9STL7</accession>
<evidence type="ECO:0000313" key="5">
    <source>
        <dbReference type="Proteomes" id="UP000008311"/>
    </source>
</evidence>
<feature type="repeat" description="PPR" evidence="3">
    <location>
        <begin position="327"/>
        <end position="361"/>
    </location>
</feature>
<dbReference type="EMBL" id="EQ974132">
    <property type="protein sequence ID" value="EEF33053.1"/>
    <property type="molecule type" value="Genomic_DNA"/>
</dbReference>
<proteinExistence type="inferred from homology"/>
<gene>
    <name evidence="4" type="ORF">RCOM_1016750</name>
</gene>
<keyword evidence="2" id="KW-0677">Repeat</keyword>
<protein>
    <submittedName>
        <fullName evidence="4">Pentatricopeptide repeat-containing protein, putative</fullName>
    </submittedName>
</protein>
<dbReference type="NCBIfam" id="TIGR00756">
    <property type="entry name" value="PPR"/>
    <property type="match status" value="5"/>
</dbReference>
<dbReference type="eggNOG" id="KOG4197">
    <property type="taxonomic scope" value="Eukaryota"/>
</dbReference>
<sequence length="610" mass="69855">MKPPKPKRISSFRLASLLRLQEDPKLALHLFQHPNSNPNPKPFRYSLLCYDLMITKLGRAKMFHEMEQILLQFKTQTRLVAKEPLFCNIITFYGRAGLPQNALKMFDEMPLYRCQRTIKSYNTLLNVLMICKEFDVMREHFVNIKRHVKPDGCTFNIMIRGLCSDGRVDDALKVLDEMKNRDLVPNQVTFGTLIYGLCLNLKLKEAFKLKDYMVNVHGLCPNEYVYATLIKGLCAVGELSFALRLKEEMERDGVKVDSAIYSTLISGLFKVGRKDEVFGVLMEMELKGCKADTVTYNVMINGFCKDKDFETAYKILDEMMENRCKPDVISYNVILGELCKDGKWSEASDLFEDMPRRGCAPDVVSYRIVFDGLSDAMEFKDAAFILDEMVFKGFAPRSSSICKFINRLCQNGDEDLVWSVLNCLGKINAIDTELWKMAIAVALKNSMLSSPKYQEQQKFFENCLATLQRKIAPFLRSHITQSDLFCPGASNTFPEYKAQTLLLHEFCELNLVAISVSCCTDHCSTIHPKEVGKKKKAYSIINCWNDLVVAQLYLKVRRGKGIRSHFIFDAKDKLQYITVREMSKNTEITCKLGGYQIISRKKGKQDLVET</sequence>
<evidence type="ECO:0000313" key="4">
    <source>
        <dbReference type="EMBL" id="EEF33053.1"/>
    </source>
</evidence>
<dbReference type="Pfam" id="PF13041">
    <property type="entry name" value="PPR_2"/>
    <property type="match status" value="3"/>
</dbReference>
<evidence type="ECO:0000256" key="3">
    <source>
        <dbReference type="PROSITE-ProRule" id="PRU00708"/>
    </source>
</evidence>
<feature type="repeat" description="PPR" evidence="3">
    <location>
        <begin position="257"/>
        <end position="291"/>
    </location>
</feature>
<dbReference type="GO" id="GO:0003729">
    <property type="term" value="F:mRNA binding"/>
    <property type="evidence" value="ECO:0000318"/>
    <property type="project" value="GO_Central"/>
</dbReference>
<reference evidence="5" key="1">
    <citation type="journal article" date="2010" name="Nat. Biotechnol.">
        <title>Draft genome sequence of the oilseed species Ricinus communis.</title>
        <authorList>
            <person name="Chan A.P."/>
            <person name="Crabtree J."/>
            <person name="Zhao Q."/>
            <person name="Lorenzi H."/>
            <person name="Orvis J."/>
            <person name="Puiu D."/>
            <person name="Melake-Berhan A."/>
            <person name="Jones K.M."/>
            <person name="Redman J."/>
            <person name="Chen G."/>
            <person name="Cahoon E.B."/>
            <person name="Gedil M."/>
            <person name="Stanke M."/>
            <person name="Haas B.J."/>
            <person name="Wortman J.R."/>
            <person name="Fraser-Liggett C.M."/>
            <person name="Ravel J."/>
            <person name="Rabinowicz P.D."/>
        </authorList>
    </citation>
    <scope>NUCLEOTIDE SEQUENCE [LARGE SCALE GENOMIC DNA]</scope>
    <source>
        <strain evidence="5">cv. Hale</strain>
    </source>
</reference>
<dbReference type="Gene3D" id="1.25.40.10">
    <property type="entry name" value="Tetratricopeptide repeat domain"/>
    <property type="match status" value="3"/>
</dbReference>
<evidence type="ECO:0000256" key="2">
    <source>
        <dbReference type="ARBA" id="ARBA00022737"/>
    </source>
</evidence>
<feature type="repeat" description="PPR" evidence="3">
    <location>
        <begin position="222"/>
        <end position="256"/>
    </location>
</feature>
<evidence type="ECO:0000256" key="1">
    <source>
        <dbReference type="ARBA" id="ARBA00007626"/>
    </source>
</evidence>
<dbReference type="AlphaFoldDB" id="B9STL7"/>
<dbReference type="Pfam" id="PF12854">
    <property type="entry name" value="PPR_1"/>
    <property type="match status" value="1"/>
</dbReference>
<comment type="similarity">
    <text evidence="1">Belongs to the PPR family. P subfamily.</text>
</comment>
<dbReference type="PANTHER" id="PTHR46128:SF211">
    <property type="entry name" value="PENTACOTRIPEPTIDE-REPEAT REGION OF PRORP DOMAIN-CONTAINING PROTEIN"/>
    <property type="match status" value="1"/>
</dbReference>
<dbReference type="InterPro" id="IPR002885">
    <property type="entry name" value="PPR_rpt"/>
</dbReference>
<dbReference type="Proteomes" id="UP000008311">
    <property type="component" value="Unassembled WGS sequence"/>
</dbReference>
<dbReference type="InParanoid" id="B9STL7"/>